<dbReference type="InterPro" id="IPR014795">
    <property type="entry name" value="TacA_1-like"/>
</dbReference>
<dbReference type="EMBL" id="BARS01031922">
    <property type="protein sequence ID" value="GAG23630.1"/>
    <property type="molecule type" value="Genomic_DNA"/>
</dbReference>
<proteinExistence type="predicted"/>
<name>X0VZA0_9ZZZZ</name>
<comment type="caution">
    <text evidence="2">The sequence shown here is derived from an EMBL/GenBank/DDBJ whole genome shotgun (WGS) entry which is preliminary data.</text>
</comment>
<evidence type="ECO:0000313" key="2">
    <source>
        <dbReference type="EMBL" id="GAG23630.1"/>
    </source>
</evidence>
<dbReference type="AlphaFoldDB" id="X0VZA0"/>
<keyword evidence="1" id="KW-1277">Toxin-antitoxin system</keyword>
<reference evidence="2" key="1">
    <citation type="journal article" date="2014" name="Front. Microbiol.">
        <title>High frequency of phylogenetically diverse reductive dehalogenase-homologous genes in deep subseafloor sedimentary metagenomes.</title>
        <authorList>
            <person name="Kawai M."/>
            <person name="Futagami T."/>
            <person name="Toyoda A."/>
            <person name="Takaki Y."/>
            <person name="Nishi S."/>
            <person name="Hori S."/>
            <person name="Arai W."/>
            <person name="Tsubouchi T."/>
            <person name="Morono Y."/>
            <person name="Uchiyama I."/>
            <person name="Ito T."/>
            <person name="Fujiyama A."/>
            <person name="Inagaki F."/>
            <person name="Takami H."/>
        </authorList>
    </citation>
    <scope>NUCLEOTIDE SEQUENCE</scope>
    <source>
        <strain evidence="2">Expedition CK06-06</strain>
    </source>
</reference>
<evidence type="ECO:0000256" key="1">
    <source>
        <dbReference type="ARBA" id="ARBA00022649"/>
    </source>
</evidence>
<sequence>MELITKKKFFIVRVSEAEKESIRRAANRQGRTMSRYMLTLHDIAENAGTQNENSRK</sequence>
<accession>X0VZA0</accession>
<protein>
    <submittedName>
        <fullName evidence="2">Uncharacterized protein</fullName>
    </submittedName>
</protein>
<gene>
    <name evidence="2" type="ORF">S01H1_49608</name>
</gene>
<organism evidence="2">
    <name type="scientific">marine sediment metagenome</name>
    <dbReference type="NCBI Taxonomy" id="412755"/>
    <lineage>
        <taxon>unclassified sequences</taxon>
        <taxon>metagenomes</taxon>
        <taxon>ecological metagenomes</taxon>
    </lineage>
</organism>
<dbReference type="Pfam" id="PF08681">
    <property type="entry name" value="TacA1"/>
    <property type="match status" value="1"/>
</dbReference>